<dbReference type="AlphaFoldDB" id="A0A133V633"/>
<evidence type="ECO:0000259" key="2">
    <source>
        <dbReference type="Pfam" id="PF24034"/>
    </source>
</evidence>
<name>A0A133V633_9EURY</name>
<evidence type="ECO:0000313" key="4">
    <source>
        <dbReference type="Proteomes" id="UP000070400"/>
    </source>
</evidence>
<proteinExistence type="predicted"/>
<dbReference type="Pfam" id="PF24034">
    <property type="entry name" value="DUF7343"/>
    <property type="match status" value="1"/>
</dbReference>
<protein>
    <recommendedName>
        <fullName evidence="2">DUF7343 domain-containing protein</fullName>
    </recommendedName>
</protein>
<organism evidence="3 4">
    <name type="scientific">candidate division MSBL1 archaeon SCGC-AAA261D19</name>
    <dbReference type="NCBI Taxonomy" id="1698273"/>
    <lineage>
        <taxon>Archaea</taxon>
        <taxon>Methanobacteriati</taxon>
        <taxon>Methanobacteriota</taxon>
        <taxon>candidate division MSBL1</taxon>
    </lineage>
</organism>
<dbReference type="Gene3D" id="1.10.10.10">
    <property type="entry name" value="Winged helix-like DNA-binding domain superfamily/Winged helix DNA-binding domain"/>
    <property type="match status" value="1"/>
</dbReference>
<keyword evidence="1" id="KW-1133">Transmembrane helix</keyword>
<sequence>MKASEILTVVLTAAIISILSGIILFGALGIAPGVGVQMIMRAFLVLIVITTSITLAFYIGFRKYVAERARGMAMMTLSEDEQRVVRKMIEMNEEVEQKELWRQFDFSRSKLSALLNNLEEKNVITKRRFRRTNLLRLTDEFQGK</sequence>
<feature type="transmembrane region" description="Helical" evidence="1">
    <location>
        <begin position="7"/>
        <end position="32"/>
    </location>
</feature>
<dbReference type="InterPro" id="IPR036388">
    <property type="entry name" value="WH-like_DNA-bd_sf"/>
</dbReference>
<gene>
    <name evidence="3" type="ORF">AKJ43_02920</name>
</gene>
<dbReference type="InterPro" id="IPR055767">
    <property type="entry name" value="DUF7343"/>
</dbReference>
<reference evidence="3 4" key="1">
    <citation type="journal article" date="2016" name="Sci. Rep.">
        <title>Metabolic traits of an uncultured archaeal lineage -MSBL1- from brine pools of the Red Sea.</title>
        <authorList>
            <person name="Mwirichia R."/>
            <person name="Alam I."/>
            <person name="Rashid M."/>
            <person name="Vinu M."/>
            <person name="Ba-Alawi W."/>
            <person name="Anthony Kamau A."/>
            <person name="Kamanda Ngugi D."/>
            <person name="Goker M."/>
            <person name="Klenk H.P."/>
            <person name="Bajic V."/>
            <person name="Stingl U."/>
        </authorList>
    </citation>
    <scope>NUCLEOTIDE SEQUENCE [LARGE SCALE GENOMIC DNA]</scope>
    <source>
        <strain evidence="3">SCGC-AAA261D19</strain>
    </source>
</reference>
<dbReference type="Proteomes" id="UP000070400">
    <property type="component" value="Unassembled WGS sequence"/>
</dbReference>
<feature type="transmembrane region" description="Helical" evidence="1">
    <location>
        <begin position="38"/>
        <end position="61"/>
    </location>
</feature>
<keyword evidence="4" id="KW-1185">Reference proteome</keyword>
<evidence type="ECO:0000256" key="1">
    <source>
        <dbReference type="SAM" id="Phobius"/>
    </source>
</evidence>
<dbReference type="SUPFAM" id="SSF46785">
    <property type="entry name" value="Winged helix' DNA-binding domain"/>
    <property type="match status" value="1"/>
</dbReference>
<dbReference type="EMBL" id="LHXX01000035">
    <property type="protein sequence ID" value="KXB01897.1"/>
    <property type="molecule type" value="Genomic_DNA"/>
</dbReference>
<evidence type="ECO:0000313" key="3">
    <source>
        <dbReference type="EMBL" id="KXB01897.1"/>
    </source>
</evidence>
<keyword evidence="1" id="KW-0812">Transmembrane</keyword>
<keyword evidence="1" id="KW-0472">Membrane</keyword>
<comment type="caution">
    <text evidence="3">The sequence shown here is derived from an EMBL/GenBank/DDBJ whole genome shotgun (WGS) entry which is preliminary data.</text>
</comment>
<accession>A0A133V633</accession>
<feature type="domain" description="DUF7343" evidence="2">
    <location>
        <begin position="78"/>
        <end position="137"/>
    </location>
</feature>
<dbReference type="InterPro" id="IPR036390">
    <property type="entry name" value="WH_DNA-bd_sf"/>
</dbReference>